<name>A0A6C0KTP6_9ZZZZ</name>
<organism evidence="1">
    <name type="scientific">viral metagenome</name>
    <dbReference type="NCBI Taxonomy" id="1070528"/>
    <lineage>
        <taxon>unclassified sequences</taxon>
        <taxon>metagenomes</taxon>
        <taxon>organismal metagenomes</taxon>
    </lineage>
</organism>
<accession>A0A6C0KTP6</accession>
<reference evidence="1" key="1">
    <citation type="journal article" date="2020" name="Nature">
        <title>Giant virus diversity and host interactions through global metagenomics.</title>
        <authorList>
            <person name="Schulz F."/>
            <person name="Roux S."/>
            <person name="Paez-Espino D."/>
            <person name="Jungbluth S."/>
            <person name="Walsh D.A."/>
            <person name="Denef V.J."/>
            <person name="McMahon K.D."/>
            <person name="Konstantinidis K.T."/>
            <person name="Eloe-Fadrosh E.A."/>
            <person name="Kyrpides N.C."/>
            <person name="Woyke T."/>
        </authorList>
    </citation>
    <scope>NUCLEOTIDE SEQUENCE</scope>
    <source>
        <strain evidence="1">GVMAG-S-3300013094-109</strain>
    </source>
</reference>
<sequence>MENKKVAIIFFGLTRSLKKTINSIKENLFGPLDKGLINYDIFIHTYKINGAYHNIWSHEHTDNYINEDVEGLLNPKFYIFDNQDDVINSINFDDYYSKLGDWGGFGFFPEDTIKYLIRNMCLGLYSKKKIVSLFENYKDEYDYAIIIRPELLLKNEIDINYFNEINDNNIIIPQKDPYIGCNDRFCIGKIDTILYYGKLFDDLKSYSQEKSVVSELYLLDKLNEKKINIIKKNIDYDTIRM</sequence>
<dbReference type="AlphaFoldDB" id="A0A6C0KTP6"/>
<proteinExistence type="predicted"/>
<dbReference type="EMBL" id="MN740989">
    <property type="protein sequence ID" value="QHU21362.1"/>
    <property type="molecule type" value="Genomic_DNA"/>
</dbReference>
<protein>
    <submittedName>
        <fullName evidence="1">Uncharacterized protein</fullName>
    </submittedName>
</protein>
<evidence type="ECO:0000313" key="1">
    <source>
        <dbReference type="EMBL" id="QHU21362.1"/>
    </source>
</evidence>